<feature type="binding site" evidence="10">
    <location>
        <position position="348"/>
    </location>
    <ligand>
        <name>4-CDP-2-C-methyl-D-erythritol 2-phosphate</name>
        <dbReference type="ChEBI" id="CHEBI:57919"/>
    </ligand>
</feature>
<dbReference type="CDD" id="cd00554">
    <property type="entry name" value="MECDP_synthase"/>
    <property type="match status" value="1"/>
</dbReference>
<reference evidence="13 14" key="1">
    <citation type="submission" date="2020-10" db="EMBL/GenBank/DDBJ databases">
        <title>Campylobacter and Helicobacter PacBio genomes.</title>
        <authorList>
            <person name="Lane C."/>
        </authorList>
    </citation>
    <scope>NUCLEOTIDE SEQUENCE [LARGE SCALE GENOMIC DNA]</scope>
    <source>
        <strain evidence="13 14">2016D-0077</strain>
    </source>
</reference>
<evidence type="ECO:0000256" key="11">
    <source>
        <dbReference type="RuleBase" id="RU004395"/>
    </source>
</evidence>
<evidence type="ECO:0000256" key="5">
    <source>
        <dbReference type="ARBA" id="ARBA00022695"/>
    </source>
</evidence>
<keyword evidence="8 10" id="KW-0456">Lyase</keyword>
<dbReference type="HAMAP" id="MF_00107">
    <property type="entry name" value="IspF"/>
    <property type="match status" value="1"/>
</dbReference>
<feature type="domain" description="2-C-methyl-D-erythritol 2,4-cyclodiphosphate synthase" evidence="12">
    <location>
        <begin position="215"/>
        <end position="363"/>
    </location>
</feature>
<dbReference type="NCBIfam" id="NF006899">
    <property type="entry name" value="PRK09382.1"/>
    <property type="match status" value="1"/>
</dbReference>
<evidence type="ECO:0000256" key="7">
    <source>
        <dbReference type="ARBA" id="ARBA00023229"/>
    </source>
</evidence>
<dbReference type="InterPro" id="IPR029044">
    <property type="entry name" value="Nucleotide-diphossugar_trans"/>
</dbReference>
<dbReference type="GO" id="GO:0016114">
    <property type="term" value="P:terpenoid biosynthetic process"/>
    <property type="evidence" value="ECO:0007669"/>
    <property type="project" value="InterPro"/>
</dbReference>
<comment type="caution">
    <text evidence="10">Lacks conserved residue(s) required for the propagation of feature annotation.</text>
</comment>
<evidence type="ECO:0000256" key="3">
    <source>
        <dbReference type="ARBA" id="ARBA00004709"/>
    </source>
</evidence>
<dbReference type="CDD" id="cd02516">
    <property type="entry name" value="CDP-ME_synthetase"/>
    <property type="match status" value="1"/>
</dbReference>
<dbReference type="NCBIfam" id="TIGR00151">
    <property type="entry name" value="ispF"/>
    <property type="match status" value="1"/>
</dbReference>
<comment type="function">
    <text evidence="10">Bifunctional enzyme that catalyzes the formation of 4-diphosphocytidyl-2-C-methyl-D-erythritol from CTP and 2-C-methyl-D-erythritol 4-phosphate (MEP) (IspD), and catalyzes the conversion of 4-diphosphocytidyl-2-C-methyl-D-erythritol 2-phosphate (CDP-ME2P) to 2-C-methyl-D-erythritol 2,4-cyclodiphosphate (ME-CPP) with a corresponding release of cytidine 5-monophosphate (CMP) (IspF).</text>
</comment>
<dbReference type="PANTHER" id="PTHR43181">
    <property type="entry name" value="2-C-METHYL-D-ERYTHRITOL 2,4-CYCLODIPHOSPHATE SYNTHASE, CHLOROPLASTIC"/>
    <property type="match status" value="1"/>
</dbReference>
<dbReference type="OrthoDB" id="9804336at2"/>
<accession>A0A7M1LDQ3</accession>
<evidence type="ECO:0000256" key="10">
    <source>
        <dbReference type="HAMAP-Rule" id="MF_01520"/>
    </source>
</evidence>
<comment type="catalytic activity">
    <reaction evidence="10">
        <text>2-C-methyl-D-erythritol 4-phosphate + CTP + H(+) = 4-CDP-2-C-methyl-D-erythritol + diphosphate</text>
        <dbReference type="Rhea" id="RHEA:13429"/>
        <dbReference type="ChEBI" id="CHEBI:15378"/>
        <dbReference type="ChEBI" id="CHEBI:33019"/>
        <dbReference type="ChEBI" id="CHEBI:37563"/>
        <dbReference type="ChEBI" id="CHEBI:57823"/>
        <dbReference type="ChEBI" id="CHEBI:58262"/>
        <dbReference type="EC" id="2.7.7.60"/>
    </reaction>
</comment>
<dbReference type="HAMAP" id="MF_01520">
    <property type="entry name" value="IspDF"/>
    <property type="match status" value="1"/>
</dbReference>
<keyword evidence="5 10" id="KW-0548">Nucleotidyltransferase</keyword>
<dbReference type="Pfam" id="PF02542">
    <property type="entry name" value="YgbB"/>
    <property type="match status" value="1"/>
</dbReference>
<dbReference type="PROSITE" id="PS01350">
    <property type="entry name" value="ISPF"/>
    <property type="match status" value="1"/>
</dbReference>
<comment type="pathway">
    <text evidence="10">Isoprenoid biosynthesis; isopentenyl diphosphate biosynthesis via DXP pathway; isopentenyl diphosphate from 1-deoxy-D-xylulose 5-phosphate: step 2/6.</text>
</comment>
<proteinExistence type="inferred from homology"/>
<dbReference type="Gene3D" id="3.30.1330.50">
    <property type="entry name" value="2-C-methyl-D-erythritol 2,4-cyclodiphosphate synthase"/>
    <property type="match status" value="1"/>
</dbReference>
<evidence type="ECO:0000256" key="6">
    <source>
        <dbReference type="ARBA" id="ARBA00022723"/>
    </source>
</evidence>
<name>A0A7M1LDQ3_9BACT</name>
<dbReference type="Gene3D" id="3.90.550.10">
    <property type="entry name" value="Spore Coat Polysaccharide Biosynthesis Protein SpsA, Chain A"/>
    <property type="match status" value="1"/>
</dbReference>
<evidence type="ECO:0000256" key="2">
    <source>
        <dbReference type="ARBA" id="ARBA00001968"/>
    </source>
</evidence>
<dbReference type="GO" id="GO:0046872">
    <property type="term" value="F:metal ion binding"/>
    <property type="evidence" value="ECO:0007669"/>
    <property type="project" value="UniProtKB-KW"/>
</dbReference>
<feature type="site" description="Transition state stabilizer" evidence="10">
    <location>
        <position position="342"/>
    </location>
</feature>
<dbReference type="EC" id="2.7.7.60" evidence="10"/>
<dbReference type="PROSITE" id="PS01295">
    <property type="entry name" value="ISPD"/>
    <property type="match status" value="1"/>
</dbReference>
<sequence length="371" mass="40610">MMDISLVLLAAGSGSRMKIAAKKQWLRSGEDPFWLVVARNFKSFYKFKKIIIVGGVDEIKYMSEFDSSFEFVAGGYERQISLKNALKEVNSEFIMVSDVARVGVTKDLTLRLIQECVKFDCVSPYLSVSDTAYLGENLINRNELKLIQTPQISKTSLLKKALQSDEKFTDDSSAVKSVGGKLGFIKGDIKAFKLTTKNDLLKLNLPSPSSESLSGNGYDVHKFESGDGLMICGEKIPCEYSFVAHSDGDVAFHALSDALLGAAGLGDIGEFFPDTNPAFKNANSAELLKQILQIIKGYGYEVVNADVTILAQTPKLSPYKAKMKQNIAEILGTKRVNVKATTTEGLGFVGKKEGIAAIATVNLNYFDWTKV</sequence>
<comment type="catalytic activity">
    <reaction evidence="1 10 11">
        <text>4-CDP-2-C-methyl-D-erythritol 2-phosphate = 2-C-methyl-D-erythritol 2,4-cyclic diphosphate + CMP</text>
        <dbReference type="Rhea" id="RHEA:23864"/>
        <dbReference type="ChEBI" id="CHEBI:57919"/>
        <dbReference type="ChEBI" id="CHEBI:58483"/>
        <dbReference type="ChEBI" id="CHEBI:60377"/>
        <dbReference type="EC" id="4.6.1.12"/>
    </reaction>
</comment>
<dbReference type="EC" id="4.6.1.12" evidence="10"/>
<feature type="site" description="Transition state stabilizer" evidence="10">
    <location>
        <position position="23"/>
    </location>
</feature>
<dbReference type="Pfam" id="PF01128">
    <property type="entry name" value="IspD"/>
    <property type="match status" value="1"/>
</dbReference>
<dbReference type="SUPFAM" id="SSF69765">
    <property type="entry name" value="IpsF-like"/>
    <property type="match status" value="1"/>
</dbReference>
<dbReference type="InterPro" id="IPR020555">
    <property type="entry name" value="MECDP_synthase_CS"/>
</dbReference>
<feature type="region of interest" description="2-C-methyl-D-erythritol 2,4-cyclodiphosphate synthase" evidence="10">
    <location>
        <begin position="213"/>
        <end position="371"/>
    </location>
</feature>
<organism evidence="13 14">
    <name type="scientific">Campylobacter corcagiensis</name>
    <dbReference type="NCBI Taxonomy" id="1448857"/>
    <lineage>
        <taxon>Bacteria</taxon>
        <taxon>Pseudomonadati</taxon>
        <taxon>Campylobacterota</taxon>
        <taxon>Epsilonproteobacteria</taxon>
        <taxon>Campylobacterales</taxon>
        <taxon>Campylobacteraceae</taxon>
        <taxon>Campylobacter</taxon>
    </lineage>
</organism>
<gene>
    <name evidence="10" type="primary">ispDF</name>
    <name evidence="13" type="ORF">IMC76_05570</name>
</gene>
<feature type="site" description="Positions MEP for the nucleophilic attack" evidence="10">
    <location>
        <position position="193"/>
    </location>
</feature>
<comment type="pathway">
    <text evidence="3 10">Isoprenoid biosynthesis; isopentenyl diphosphate biosynthesis via DXP pathway; isopentenyl diphosphate from 1-deoxy-D-xylulose 5-phosphate: step 4/6.</text>
</comment>
<feature type="binding site" evidence="10">
    <location>
        <begin position="245"/>
        <end position="246"/>
    </location>
    <ligand>
        <name>4-CDP-2-C-methyl-D-erythritol 2-phosphate</name>
        <dbReference type="ChEBI" id="CHEBI:57919"/>
    </ligand>
</feature>
<protein>
    <recommendedName>
        <fullName evidence="10">Bifunctional enzyme IspD/IspF</fullName>
    </recommendedName>
    <domain>
        <recommendedName>
            <fullName evidence="10">2-C-methyl-D-erythritol 4-phosphate cytidylyltransferase</fullName>
            <ecNumber evidence="10">2.7.7.60</ecNumber>
        </recommendedName>
        <alternativeName>
            <fullName evidence="10">4-diphosphocytidyl-2C-methyl-D-erythritol synthase</fullName>
        </alternativeName>
        <alternativeName>
            <fullName evidence="10">MEP cytidylyltransferase</fullName>
            <shortName evidence="10">MCT</shortName>
        </alternativeName>
    </domain>
    <domain>
        <recommendedName>
            <fullName evidence="10">2-C-methyl-D-erythritol 2,4-cyclodiphosphate synthase</fullName>
            <shortName evidence="10">MECDP-synthase</shortName>
            <shortName evidence="10">MECPP-synthase</shortName>
            <shortName evidence="10">MECPS</shortName>
            <ecNumber evidence="10">4.6.1.12</ecNumber>
        </recommendedName>
    </domain>
</protein>
<dbReference type="GO" id="GO:0008685">
    <property type="term" value="F:2-C-methyl-D-erythritol 2,4-cyclodiphosphate synthase activity"/>
    <property type="evidence" value="ECO:0007669"/>
    <property type="project" value="UniProtKB-UniRule"/>
</dbReference>
<keyword evidence="14" id="KW-1185">Reference proteome</keyword>
<evidence type="ECO:0000256" key="9">
    <source>
        <dbReference type="ARBA" id="ARBA00023268"/>
    </source>
</evidence>
<feature type="binding site" evidence="10">
    <location>
        <begin position="219"/>
        <end position="221"/>
    </location>
    <ligand>
        <name>4-CDP-2-C-methyl-D-erythritol 2-phosphate</name>
        <dbReference type="ChEBI" id="CHEBI:57919"/>
    </ligand>
</feature>
<dbReference type="GO" id="GO:0050518">
    <property type="term" value="F:2-C-methyl-D-erythritol 4-phosphate cytidylyltransferase activity"/>
    <property type="evidence" value="ECO:0007669"/>
    <property type="project" value="UniProtKB-UniRule"/>
</dbReference>
<dbReference type="UniPathway" id="UPA00056">
    <property type="reaction ID" value="UER00093"/>
</dbReference>
<comment type="similarity">
    <text evidence="10">In the N-terminal section; belongs to the IspD/TarI cytidylyltransferase family. IspD subfamily.</text>
</comment>
<dbReference type="InterPro" id="IPR026596">
    <property type="entry name" value="IspD/F"/>
</dbReference>
<feature type="site" description="Positions MEP for the nucleophilic attack" evidence="10">
    <location>
        <position position="141"/>
    </location>
</feature>
<evidence type="ECO:0000256" key="1">
    <source>
        <dbReference type="ARBA" id="ARBA00000200"/>
    </source>
</evidence>
<dbReference type="InterPro" id="IPR034683">
    <property type="entry name" value="IspD/TarI"/>
</dbReference>
<keyword evidence="6 10" id="KW-0479">Metal-binding</keyword>
<dbReference type="AlphaFoldDB" id="A0A7M1LDQ3"/>
<dbReference type="InterPro" id="IPR018294">
    <property type="entry name" value="ISPD_synthase_CS"/>
</dbReference>
<comment type="cofactor">
    <cofactor evidence="2 10">
        <name>a divalent metal cation</name>
        <dbReference type="ChEBI" id="CHEBI:60240"/>
    </cofactor>
</comment>
<feature type="region of interest" description="2-C-methyl-D-erythritol 4-phosphate cytidylyltransferase" evidence="10">
    <location>
        <begin position="1"/>
        <end position="212"/>
    </location>
</feature>
<feature type="binding site" evidence="10">
    <location>
        <position position="219"/>
    </location>
    <ligand>
        <name>a divalent metal cation</name>
        <dbReference type="ChEBI" id="CHEBI:60240"/>
    </ligand>
</feature>
<dbReference type="EMBL" id="CP063078">
    <property type="protein sequence ID" value="QOQ86697.1"/>
    <property type="molecule type" value="Genomic_DNA"/>
</dbReference>
<feature type="binding site" evidence="10">
    <location>
        <position position="253"/>
    </location>
    <ligand>
        <name>a divalent metal cation</name>
        <dbReference type="ChEBI" id="CHEBI:60240"/>
    </ligand>
</feature>
<feature type="site" description="Transition state stabilizer" evidence="10">
    <location>
        <position position="245"/>
    </location>
</feature>
<comment type="similarity">
    <text evidence="10">In the C-terminal section; belongs to the IspF family.</text>
</comment>
<evidence type="ECO:0000256" key="8">
    <source>
        <dbReference type="ARBA" id="ARBA00023239"/>
    </source>
</evidence>
<dbReference type="PANTHER" id="PTHR43181:SF1">
    <property type="entry name" value="2-C-METHYL-D-ERYTHRITOL 2,4-CYCLODIPHOSPHATE SYNTHASE, CHLOROPLASTIC"/>
    <property type="match status" value="1"/>
</dbReference>
<dbReference type="SUPFAM" id="SSF53448">
    <property type="entry name" value="Nucleotide-diphospho-sugar transferases"/>
    <property type="match status" value="1"/>
</dbReference>
<evidence type="ECO:0000313" key="13">
    <source>
        <dbReference type="EMBL" id="QOQ86697.1"/>
    </source>
</evidence>
<keyword evidence="7 10" id="KW-0414">Isoprene biosynthesis</keyword>
<feature type="binding site" evidence="10">
    <location>
        <position position="221"/>
    </location>
    <ligand>
        <name>a divalent metal cation</name>
        <dbReference type="ChEBI" id="CHEBI:60240"/>
    </ligand>
</feature>
<dbReference type="RefSeq" id="WP_025803697.1">
    <property type="nucleotide sequence ID" value="NZ_CP053842.1"/>
</dbReference>
<dbReference type="Proteomes" id="UP000594749">
    <property type="component" value="Chromosome"/>
</dbReference>
<feature type="binding site" evidence="10">
    <location>
        <position position="351"/>
    </location>
    <ligand>
        <name>4-CDP-2-C-methyl-D-erythritol 2-phosphate</name>
        <dbReference type="ChEBI" id="CHEBI:57919"/>
    </ligand>
</feature>
<dbReference type="GO" id="GO:0019288">
    <property type="term" value="P:isopentenyl diphosphate biosynthetic process, methylerythritol 4-phosphate pathway"/>
    <property type="evidence" value="ECO:0007669"/>
    <property type="project" value="UniProtKB-UniRule"/>
</dbReference>
<feature type="binding site" evidence="10">
    <location>
        <begin position="267"/>
        <end position="269"/>
    </location>
    <ligand>
        <name>4-CDP-2-C-methyl-D-erythritol 2-phosphate</name>
        <dbReference type="ChEBI" id="CHEBI:57919"/>
    </ligand>
</feature>
<feature type="binding site" evidence="10">
    <location>
        <begin position="272"/>
        <end position="276"/>
    </location>
    <ligand>
        <name>4-CDP-2-C-methyl-D-erythritol 2-phosphate</name>
        <dbReference type="ChEBI" id="CHEBI:57919"/>
    </ligand>
</feature>
<dbReference type="InterPro" id="IPR003526">
    <property type="entry name" value="MECDP_synthase"/>
</dbReference>
<keyword evidence="4 10" id="KW-0808">Transferase</keyword>
<evidence type="ECO:0000256" key="4">
    <source>
        <dbReference type="ARBA" id="ARBA00022679"/>
    </source>
</evidence>
<comment type="similarity">
    <text evidence="11">Belongs to the IspF family.</text>
</comment>
<keyword evidence="9 10" id="KW-0511">Multifunctional enzyme</keyword>
<feature type="site" description="Transition state stabilizer" evidence="10">
    <location>
        <position position="16"/>
    </location>
</feature>
<dbReference type="InterPro" id="IPR036571">
    <property type="entry name" value="MECDP_synthase_sf"/>
</dbReference>
<evidence type="ECO:0000313" key="14">
    <source>
        <dbReference type="Proteomes" id="UP000594749"/>
    </source>
</evidence>
<evidence type="ECO:0000259" key="12">
    <source>
        <dbReference type="Pfam" id="PF02542"/>
    </source>
</evidence>
<feature type="binding site" evidence="10">
    <location>
        <begin position="341"/>
        <end position="344"/>
    </location>
    <ligand>
        <name>4-CDP-2-C-methyl-D-erythritol 2-phosphate</name>
        <dbReference type="ChEBI" id="CHEBI:57919"/>
    </ligand>
</feature>